<dbReference type="AlphaFoldDB" id="A0A550D0V6"/>
<accession>A0A550D0V6</accession>
<comment type="caution">
    <text evidence="2">The sequence shown here is derived from an EMBL/GenBank/DDBJ whole genome shotgun (WGS) entry which is preliminary data.</text>
</comment>
<evidence type="ECO:0000313" key="2">
    <source>
        <dbReference type="EMBL" id="TRM70664.1"/>
    </source>
</evidence>
<dbReference type="EMBL" id="VDMD01000001">
    <property type="protein sequence ID" value="TRM70664.1"/>
    <property type="molecule type" value="Genomic_DNA"/>
</dbReference>
<feature type="region of interest" description="Disordered" evidence="1">
    <location>
        <begin position="22"/>
        <end position="88"/>
    </location>
</feature>
<evidence type="ECO:0000313" key="3">
    <source>
        <dbReference type="Proteomes" id="UP000320762"/>
    </source>
</evidence>
<sequence>MQGRILRSILLPIQTAHTSDFALFPSTTPSPSHEPASIRRQQIPTRENSHSRREQLPLGGNNTATMTRDRQAEGTNDVVHAASRNRPR</sequence>
<reference evidence="2 3" key="1">
    <citation type="journal article" date="2019" name="New Phytol.">
        <title>Comparative genomics reveals unique wood-decay strategies and fruiting body development in the Schizophyllaceae.</title>
        <authorList>
            <person name="Almasi E."/>
            <person name="Sahu N."/>
            <person name="Krizsan K."/>
            <person name="Balint B."/>
            <person name="Kovacs G.M."/>
            <person name="Kiss B."/>
            <person name="Cseklye J."/>
            <person name="Drula E."/>
            <person name="Henrissat B."/>
            <person name="Nagy I."/>
            <person name="Chovatia M."/>
            <person name="Adam C."/>
            <person name="LaButti K."/>
            <person name="Lipzen A."/>
            <person name="Riley R."/>
            <person name="Grigoriev I.V."/>
            <person name="Nagy L.G."/>
        </authorList>
    </citation>
    <scope>NUCLEOTIDE SEQUENCE [LARGE SCALE GENOMIC DNA]</scope>
    <source>
        <strain evidence="2 3">NL-1724</strain>
    </source>
</reference>
<name>A0A550D0V6_9AGAR</name>
<keyword evidence="3" id="KW-1185">Reference proteome</keyword>
<gene>
    <name evidence="2" type="ORF">BD626DRAFT_478192</name>
</gene>
<proteinExistence type="predicted"/>
<evidence type="ECO:0000256" key="1">
    <source>
        <dbReference type="SAM" id="MobiDB-lite"/>
    </source>
</evidence>
<protein>
    <submittedName>
        <fullName evidence="2">Uncharacterized protein</fullName>
    </submittedName>
</protein>
<organism evidence="2 3">
    <name type="scientific">Schizophyllum amplum</name>
    <dbReference type="NCBI Taxonomy" id="97359"/>
    <lineage>
        <taxon>Eukaryota</taxon>
        <taxon>Fungi</taxon>
        <taxon>Dikarya</taxon>
        <taxon>Basidiomycota</taxon>
        <taxon>Agaricomycotina</taxon>
        <taxon>Agaricomycetes</taxon>
        <taxon>Agaricomycetidae</taxon>
        <taxon>Agaricales</taxon>
        <taxon>Schizophyllaceae</taxon>
        <taxon>Schizophyllum</taxon>
    </lineage>
</organism>
<dbReference type="Proteomes" id="UP000320762">
    <property type="component" value="Unassembled WGS sequence"/>
</dbReference>